<dbReference type="EMBL" id="WBUI01000001">
    <property type="protein sequence ID" value="KAB2935268.1"/>
    <property type="molecule type" value="Genomic_DNA"/>
</dbReference>
<dbReference type="GO" id="GO:0006508">
    <property type="term" value="P:proteolysis"/>
    <property type="evidence" value="ECO:0007669"/>
    <property type="project" value="UniProtKB-KW"/>
</dbReference>
<dbReference type="GO" id="GO:0080120">
    <property type="term" value="P:CAAX-box protein maturation"/>
    <property type="evidence" value="ECO:0007669"/>
    <property type="project" value="UniProtKB-ARBA"/>
</dbReference>
<dbReference type="Proteomes" id="UP000460298">
    <property type="component" value="Unassembled WGS sequence"/>
</dbReference>
<feature type="region of interest" description="Disordered" evidence="1">
    <location>
        <begin position="26"/>
        <end position="52"/>
    </location>
</feature>
<evidence type="ECO:0000259" key="3">
    <source>
        <dbReference type="Pfam" id="PF02517"/>
    </source>
</evidence>
<dbReference type="Pfam" id="PF02517">
    <property type="entry name" value="Rce1-like"/>
    <property type="match status" value="1"/>
</dbReference>
<keyword evidence="4" id="KW-0645">Protease</keyword>
<dbReference type="AlphaFoldDB" id="A0A833LYV0"/>
<organism evidence="4 5">
    <name type="scientific">Leptonema illini</name>
    <dbReference type="NCBI Taxonomy" id="183"/>
    <lineage>
        <taxon>Bacteria</taxon>
        <taxon>Pseudomonadati</taxon>
        <taxon>Spirochaetota</taxon>
        <taxon>Spirochaetia</taxon>
        <taxon>Leptospirales</taxon>
        <taxon>Leptospiraceae</taxon>
        <taxon>Leptonema</taxon>
    </lineage>
</organism>
<keyword evidence="4" id="KW-0378">Hydrolase</keyword>
<accession>A0A833LYV0</accession>
<evidence type="ECO:0000313" key="4">
    <source>
        <dbReference type="EMBL" id="KAB2935268.1"/>
    </source>
</evidence>
<reference evidence="4 5" key="1">
    <citation type="submission" date="2019-10" db="EMBL/GenBank/DDBJ databases">
        <title>Extracellular Electron Transfer in a Candidatus Methanoperedens spp. Enrichment Culture.</title>
        <authorList>
            <person name="Berger S."/>
            <person name="Rangel Shaw D."/>
            <person name="Berben T."/>
            <person name="In 'T Zandt M."/>
            <person name="Frank J."/>
            <person name="Reimann J."/>
            <person name="Jetten M.S.M."/>
            <person name="Welte C.U."/>
        </authorList>
    </citation>
    <scope>NUCLEOTIDE SEQUENCE [LARGE SCALE GENOMIC DNA]</scope>
    <source>
        <strain evidence="4">SB12</strain>
    </source>
</reference>
<name>A0A833LYV0_9LEPT</name>
<dbReference type="GO" id="GO:0004175">
    <property type="term" value="F:endopeptidase activity"/>
    <property type="evidence" value="ECO:0007669"/>
    <property type="project" value="UniProtKB-ARBA"/>
</dbReference>
<dbReference type="GO" id="GO:0008237">
    <property type="term" value="F:metallopeptidase activity"/>
    <property type="evidence" value="ECO:0007669"/>
    <property type="project" value="UniProtKB-KW"/>
</dbReference>
<feature type="signal peptide" evidence="2">
    <location>
        <begin position="1"/>
        <end position="21"/>
    </location>
</feature>
<feature type="chain" id="PRO_5033066198" evidence="2">
    <location>
        <begin position="22"/>
        <end position="400"/>
    </location>
</feature>
<dbReference type="InterPro" id="IPR003675">
    <property type="entry name" value="Rce1/LyrA-like_dom"/>
</dbReference>
<evidence type="ECO:0000313" key="5">
    <source>
        <dbReference type="Proteomes" id="UP000460298"/>
    </source>
</evidence>
<proteinExistence type="predicted"/>
<keyword evidence="4" id="KW-0482">Metalloprotease</keyword>
<protein>
    <submittedName>
        <fullName evidence="4">CPBP family intramembrane metalloprotease</fullName>
    </submittedName>
</protein>
<feature type="domain" description="CAAX prenyl protease 2/Lysostaphin resistance protein A-like" evidence="3">
    <location>
        <begin position="279"/>
        <end position="367"/>
    </location>
</feature>
<evidence type="ECO:0000256" key="2">
    <source>
        <dbReference type="SAM" id="SignalP"/>
    </source>
</evidence>
<evidence type="ECO:0000256" key="1">
    <source>
        <dbReference type="SAM" id="MobiDB-lite"/>
    </source>
</evidence>
<gene>
    <name evidence="4" type="ORF">F9K24_00640</name>
</gene>
<keyword evidence="2" id="KW-0732">Signal</keyword>
<comment type="caution">
    <text evidence="4">The sequence shown here is derived from an EMBL/GenBank/DDBJ whole genome shotgun (WGS) entry which is preliminary data.</text>
</comment>
<sequence>MQRRYLCSLISLLLLAGPIFTGPKSLLAQGPEEPPASEDPPVEPQRAPEKPAWWDRSIPAPHRGSISPNKAALLGIVPGLGQAALGNYGTAMFQFGLFSGSIASAGTLASKDDYIEFEDRRVTYDLEEVLLGRELARQGVLYSDNALYTMAPFSLETAYDRQMRMIKDGKIAETNPLVEYGEYNRTNTRTEMAGAYGLMAQSTIFYSVYSSYRDAGAGRHDERIEELLIAPFQWKYLSSPWVYVPLAVLAGAIGSSGPYNDTTLVNDRFMKDGTREFLTVYQSMNAAVAEEAFFRGYMNHTLSRRHGPFTGGLISGTLFGLAHLQSGAPAATVLPQTMYGYYFAFMQHKNGGDIREGIALHFWWDVIIFAYQFQAYKADRRHSRSKMEVNFMPISYTMRF</sequence>